<dbReference type="AlphaFoldDB" id="A0AAV5APD6"/>
<dbReference type="Proteomes" id="UP001207736">
    <property type="component" value="Unassembled WGS sequence"/>
</dbReference>
<evidence type="ECO:0008006" key="3">
    <source>
        <dbReference type="Google" id="ProtNLM"/>
    </source>
</evidence>
<reference evidence="1" key="1">
    <citation type="submission" date="2021-11" db="EMBL/GenBank/DDBJ databases">
        <title>Draft genome sequence of Capnocytophaga sp. strain KC07075 isolated from cat oral cavity.</title>
        <authorList>
            <person name="Suzuki M."/>
            <person name="Imaoka K."/>
            <person name="Kimura M."/>
            <person name="Morikawa S."/>
            <person name="Maeda K."/>
        </authorList>
    </citation>
    <scope>NUCLEOTIDE SEQUENCE</scope>
    <source>
        <strain evidence="1">KC07075</strain>
    </source>
</reference>
<evidence type="ECO:0000313" key="2">
    <source>
        <dbReference type="Proteomes" id="UP001207736"/>
    </source>
</evidence>
<accession>A0AAV5APD6</accession>
<dbReference type="InterPro" id="IPR032675">
    <property type="entry name" value="LRR_dom_sf"/>
</dbReference>
<dbReference type="Gene3D" id="3.80.10.10">
    <property type="entry name" value="Ribonuclease Inhibitor"/>
    <property type="match status" value="1"/>
</dbReference>
<organism evidence="1 2">
    <name type="scientific">Capnocytophaga catalasegens</name>
    <dbReference type="NCBI Taxonomy" id="1004260"/>
    <lineage>
        <taxon>Bacteria</taxon>
        <taxon>Pseudomonadati</taxon>
        <taxon>Bacteroidota</taxon>
        <taxon>Flavobacteriia</taxon>
        <taxon>Flavobacteriales</taxon>
        <taxon>Flavobacteriaceae</taxon>
        <taxon>Capnocytophaga</taxon>
    </lineage>
</organism>
<gene>
    <name evidence="1" type="ORF">RCZ15_01900</name>
</gene>
<feature type="non-terminal residue" evidence="1">
    <location>
        <position position="1"/>
    </location>
</feature>
<name>A0AAV5APD6_9FLAO</name>
<dbReference type="SUPFAM" id="SSF52058">
    <property type="entry name" value="L domain-like"/>
    <property type="match status" value="1"/>
</dbReference>
<dbReference type="PROSITE" id="PS00018">
    <property type="entry name" value="EF_HAND_1"/>
    <property type="match status" value="1"/>
</dbReference>
<protein>
    <recommendedName>
        <fullName evidence="3">Internalin</fullName>
    </recommendedName>
</protein>
<dbReference type="InterPro" id="IPR018247">
    <property type="entry name" value="EF_Hand_1_Ca_BS"/>
</dbReference>
<evidence type="ECO:0000313" key="1">
    <source>
        <dbReference type="EMBL" id="GJM49214.1"/>
    </source>
</evidence>
<sequence>NPNPNNPSPATSSFEKYLISAGYDKNNNGAIDNNEVDTITTLNVSSKNLTDLDGIQKFTALEMLNASDNAIKEVTFVNIVLNDLNLSNNQLTKLDVAACTNFIGGYAKFNAQNNPSLTCIRVSNAQLGSIKNYKNNWLKDNTANFDTSCN</sequence>
<dbReference type="RefSeq" id="WP_264846863.1">
    <property type="nucleotide sequence ID" value="NZ_BPMA01000032.1"/>
</dbReference>
<comment type="caution">
    <text evidence="1">The sequence shown here is derived from an EMBL/GenBank/DDBJ whole genome shotgun (WGS) entry which is preliminary data.</text>
</comment>
<dbReference type="EMBL" id="BQKA01000005">
    <property type="protein sequence ID" value="GJM49214.1"/>
    <property type="molecule type" value="Genomic_DNA"/>
</dbReference>
<proteinExistence type="predicted"/>